<dbReference type="AlphaFoldDB" id="A0ABD1RVC8"/>
<gene>
    <name evidence="3" type="ORF">Adt_27896</name>
</gene>
<dbReference type="Proteomes" id="UP001604336">
    <property type="component" value="Unassembled WGS sequence"/>
</dbReference>
<protein>
    <submittedName>
        <fullName evidence="3">Uncharacterized protein</fullName>
    </submittedName>
</protein>
<organism evidence="3 4">
    <name type="scientific">Abeliophyllum distichum</name>
    <dbReference type="NCBI Taxonomy" id="126358"/>
    <lineage>
        <taxon>Eukaryota</taxon>
        <taxon>Viridiplantae</taxon>
        <taxon>Streptophyta</taxon>
        <taxon>Embryophyta</taxon>
        <taxon>Tracheophyta</taxon>
        <taxon>Spermatophyta</taxon>
        <taxon>Magnoliopsida</taxon>
        <taxon>eudicotyledons</taxon>
        <taxon>Gunneridae</taxon>
        <taxon>Pentapetalae</taxon>
        <taxon>asterids</taxon>
        <taxon>lamiids</taxon>
        <taxon>Lamiales</taxon>
        <taxon>Oleaceae</taxon>
        <taxon>Forsythieae</taxon>
        <taxon>Abeliophyllum</taxon>
    </lineage>
</organism>
<sequence>MVAENDRQLAEARKQVEKVKTECVDAEERAVIVYKDEFENMFEYMELANCFMMTREEQLVERIGKTHLECDISFLKYAPDDLPIIEGPVSAEVLFAAKPKSPNEAQTTPPIIGKGPECTNH</sequence>
<name>A0ABD1RVC8_9LAMI</name>
<keyword evidence="1" id="KW-0175">Coiled coil</keyword>
<feature type="coiled-coil region" evidence="1">
    <location>
        <begin position="2"/>
        <end position="29"/>
    </location>
</feature>
<comment type="caution">
    <text evidence="3">The sequence shown here is derived from an EMBL/GenBank/DDBJ whole genome shotgun (WGS) entry which is preliminary data.</text>
</comment>
<evidence type="ECO:0000313" key="3">
    <source>
        <dbReference type="EMBL" id="KAL2492268.1"/>
    </source>
</evidence>
<keyword evidence="4" id="KW-1185">Reference proteome</keyword>
<proteinExistence type="predicted"/>
<evidence type="ECO:0000256" key="1">
    <source>
        <dbReference type="SAM" id="Coils"/>
    </source>
</evidence>
<evidence type="ECO:0000313" key="4">
    <source>
        <dbReference type="Proteomes" id="UP001604336"/>
    </source>
</evidence>
<reference evidence="4" key="1">
    <citation type="submission" date="2024-07" db="EMBL/GenBank/DDBJ databases">
        <title>Two chromosome-level genome assemblies of Korean endemic species Abeliophyllum distichum and Forsythia ovata (Oleaceae).</title>
        <authorList>
            <person name="Jang H."/>
        </authorList>
    </citation>
    <scope>NUCLEOTIDE SEQUENCE [LARGE SCALE GENOMIC DNA]</scope>
</reference>
<dbReference type="EMBL" id="JBFOLK010000008">
    <property type="protein sequence ID" value="KAL2492268.1"/>
    <property type="molecule type" value="Genomic_DNA"/>
</dbReference>
<evidence type="ECO:0000256" key="2">
    <source>
        <dbReference type="SAM" id="MobiDB-lite"/>
    </source>
</evidence>
<feature type="region of interest" description="Disordered" evidence="2">
    <location>
        <begin position="100"/>
        <end position="121"/>
    </location>
</feature>
<accession>A0ABD1RVC8</accession>